<evidence type="ECO:0000256" key="1">
    <source>
        <dbReference type="SAM" id="MobiDB-lite"/>
    </source>
</evidence>
<evidence type="ECO:0000313" key="2">
    <source>
        <dbReference type="EMBL" id="GIT94200.1"/>
    </source>
</evidence>
<protein>
    <submittedName>
        <fullName evidence="2">Uncharacterized protein</fullName>
    </submittedName>
</protein>
<evidence type="ECO:0000313" key="3">
    <source>
        <dbReference type="Proteomes" id="UP000786693"/>
    </source>
</evidence>
<comment type="caution">
    <text evidence="2">The sequence shown here is derived from an EMBL/GenBank/DDBJ whole genome shotgun (WGS) entry which is preliminary data.</text>
</comment>
<dbReference type="Proteomes" id="UP000786693">
    <property type="component" value="Unassembled WGS sequence"/>
</dbReference>
<dbReference type="EMBL" id="BPFH01000001">
    <property type="protein sequence ID" value="GIT94200.1"/>
    <property type="molecule type" value="Genomic_DNA"/>
</dbReference>
<accession>A0ABQ4NJ04</accession>
<proteinExistence type="predicted"/>
<reference evidence="2 3" key="1">
    <citation type="submission" date="2021-05" db="EMBL/GenBank/DDBJ databases">
        <title>Bacteria Genome sequencing.</title>
        <authorList>
            <person name="Takabe Y."/>
            <person name="Nakajima Y."/>
            <person name="Suzuki S."/>
            <person name="Shiozaki T."/>
        </authorList>
    </citation>
    <scope>NUCLEOTIDE SEQUENCE [LARGE SCALE GENOMIC DNA]</scope>
    <source>
        <strain evidence="2 3">AI_62</strain>
    </source>
</reference>
<keyword evidence="3" id="KW-1185">Reference proteome</keyword>
<gene>
    <name evidence="2" type="ORF">JANAI62_08230</name>
</gene>
<name>A0ABQ4NJ04_9RHOB</name>
<organism evidence="2 3">
    <name type="scientific">Jannaschia pagri</name>
    <dbReference type="NCBI Taxonomy" id="2829797"/>
    <lineage>
        <taxon>Bacteria</taxon>
        <taxon>Pseudomonadati</taxon>
        <taxon>Pseudomonadota</taxon>
        <taxon>Alphaproteobacteria</taxon>
        <taxon>Rhodobacterales</taxon>
        <taxon>Roseobacteraceae</taxon>
        <taxon>Jannaschia</taxon>
    </lineage>
</organism>
<sequence>MRGDLKRISGSIDQLLDRIVDTASPTVATALEKRIEALEDQKRLLAEKVANSAQPRHTFEGMFERAFEFLANPWKLWASEQYPHRQTVLKNGLRRGSDLRPRKGSSNP</sequence>
<feature type="region of interest" description="Disordered" evidence="1">
    <location>
        <begin position="88"/>
        <end position="108"/>
    </location>
</feature>